<keyword evidence="2" id="KW-1133">Transmembrane helix</keyword>
<evidence type="ECO:0000256" key="3">
    <source>
        <dbReference type="SAM" id="SignalP"/>
    </source>
</evidence>
<feature type="transmembrane region" description="Helical" evidence="2">
    <location>
        <begin position="254"/>
        <end position="275"/>
    </location>
</feature>
<evidence type="ECO:0000256" key="1">
    <source>
        <dbReference type="SAM" id="Coils"/>
    </source>
</evidence>
<organism evidence="4 5">
    <name type="scientific">Porphyridium purpureum</name>
    <name type="common">Red alga</name>
    <name type="synonym">Porphyridium cruentum</name>
    <dbReference type="NCBI Taxonomy" id="35688"/>
    <lineage>
        <taxon>Eukaryota</taxon>
        <taxon>Rhodophyta</taxon>
        <taxon>Bangiophyceae</taxon>
        <taxon>Porphyridiales</taxon>
        <taxon>Porphyridiaceae</taxon>
        <taxon>Porphyridium</taxon>
    </lineage>
</organism>
<feature type="chain" id="PRO_5023818477" description="Transmembrane protein" evidence="3">
    <location>
        <begin position="29"/>
        <end position="393"/>
    </location>
</feature>
<accession>A0A5J4YRQ1</accession>
<feature type="transmembrane region" description="Helical" evidence="2">
    <location>
        <begin position="219"/>
        <end position="242"/>
    </location>
</feature>
<dbReference type="EMBL" id="VRMN01000005">
    <property type="protein sequence ID" value="KAA8493955.1"/>
    <property type="molecule type" value="Genomic_DNA"/>
</dbReference>
<feature type="coiled-coil region" evidence="1">
    <location>
        <begin position="80"/>
        <end position="156"/>
    </location>
</feature>
<keyword evidence="3" id="KW-0732">Signal</keyword>
<evidence type="ECO:0008006" key="6">
    <source>
        <dbReference type="Google" id="ProtNLM"/>
    </source>
</evidence>
<feature type="transmembrane region" description="Helical" evidence="2">
    <location>
        <begin position="329"/>
        <end position="350"/>
    </location>
</feature>
<keyword evidence="2" id="KW-0472">Membrane</keyword>
<comment type="caution">
    <text evidence="4">The sequence shown here is derived from an EMBL/GenBank/DDBJ whole genome shotgun (WGS) entry which is preliminary data.</text>
</comment>
<evidence type="ECO:0000313" key="5">
    <source>
        <dbReference type="Proteomes" id="UP000324585"/>
    </source>
</evidence>
<dbReference type="PROSITE" id="PS51257">
    <property type="entry name" value="PROKAR_LIPOPROTEIN"/>
    <property type="match status" value="1"/>
</dbReference>
<keyword evidence="1" id="KW-0175">Coiled coil</keyword>
<protein>
    <recommendedName>
        <fullName evidence="6">Transmembrane protein</fullName>
    </recommendedName>
</protein>
<feature type="transmembrane region" description="Helical" evidence="2">
    <location>
        <begin position="362"/>
        <end position="380"/>
    </location>
</feature>
<sequence length="393" mass="43796">MARSLSIWLWVVVGCCVLACAVNRGVRAAPIEHVDEHAEMIKQMNGMIGKMESTLENVRAAFKAKEAELQSATGLRKKEMERLGKEKKELQATYENTAKQVEHLQEAVAGLEKQWRSTASDLQKEKQETKKERQAREKVARELAKSQAEFQALHDRFAQSSVTTIWLTTAEDMADEIGTFLGSPRIADFLKMSAAKITSLTLEMNDLVQTKMGAKQYGLVVRSLLALVTFSVPIYVGFYLISRAGKIFGAHEQVLIAFVLFLVTCMTLFFAALVLRADPLAVLLVNRDDKGFSVTLILLSCAVGVLVTLALLVRVLINVETVEERAACVIQMIALMTLAATWRSLFWNPLMKPMLSYKAPHPVFYAGFAAVFVSMTVLSLKMKELRRVTARSE</sequence>
<keyword evidence="5" id="KW-1185">Reference proteome</keyword>
<feature type="transmembrane region" description="Helical" evidence="2">
    <location>
        <begin position="295"/>
        <end position="317"/>
    </location>
</feature>
<name>A0A5J4YRQ1_PORPP</name>
<dbReference type="AlphaFoldDB" id="A0A5J4YRQ1"/>
<proteinExistence type="predicted"/>
<evidence type="ECO:0000313" key="4">
    <source>
        <dbReference type="EMBL" id="KAA8493955.1"/>
    </source>
</evidence>
<gene>
    <name evidence="4" type="ORF">FVE85_3930</name>
</gene>
<feature type="signal peptide" evidence="3">
    <location>
        <begin position="1"/>
        <end position="28"/>
    </location>
</feature>
<reference evidence="5" key="1">
    <citation type="journal article" date="2019" name="Nat. Commun.">
        <title>Expansion of phycobilisome linker gene families in mesophilic red algae.</title>
        <authorList>
            <person name="Lee J."/>
            <person name="Kim D."/>
            <person name="Bhattacharya D."/>
            <person name="Yoon H.S."/>
        </authorList>
    </citation>
    <scope>NUCLEOTIDE SEQUENCE [LARGE SCALE GENOMIC DNA]</scope>
    <source>
        <strain evidence="5">CCMP 1328</strain>
    </source>
</reference>
<dbReference type="Proteomes" id="UP000324585">
    <property type="component" value="Unassembled WGS sequence"/>
</dbReference>
<keyword evidence="2" id="KW-0812">Transmembrane</keyword>
<evidence type="ECO:0000256" key="2">
    <source>
        <dbReference type="SAM" id="Phobius"/>
    </source>
</evidence>